<name>A0ABT8WEM9_9FLAO</name>
<accession>A0ABT8WEM9</accession>
<dbReference type="RefSeq" id="WP_303279213.1">
    <property type="nucleotide sequence ID" value="NZ_JAUOEK010000155.1"/>
</dbReference>
<evidence type="ECO:0000313" key="2">
    <source>
        <dbReference type="EMBL" id="MDO5971498.1"/>
    </source>
</evidence>
<evidence type="ECO:0000256" key="1">
    <source>
        <dbReference type="SAM" id="SignalP"/>
    </source>
</evidence>
<reference evidence="2" key="1">
    <citation type="submission" date="2023-07" db="EMBL/GenBank/DDBJ databases">
        <title>Two novel species in the genus Flavivirga.</title>
        <authorList>
            <person name="Kwon K."/>
        </authorList>
    </citation>
    <scope>NUCLEOTIDE SEQUENCE</scope>
    <source>
        <strain evidence="2">KCTC 52353</strain>
    </source>
</reference>
<keyword evidence="1" id="KW-0732">Signal</keyword>
<gene>
    <name evidence="2" type="ORF">Q4Q35_16955</name>
</gene>
<evidence type="ECO:0000313" key="3">
    <source>
        <dbReference type="Proteomes" id="UP001176883"/>
    </source>
</evidence>
<keyword evidence="3" id="KW-1185">Reference proteome</keyword>
<sequence>MKNKLTLIISNFLFMLCISLLYTNKTFAQEHGIYELVKNEVSQKKSNTNKDRSDFYNLSKKLHATHYFEQNKLKHRYGESAPVKISLESMNSFSLLNQNNSNYKGVKLITITLKNESELDTPIDLSNIEGFPKLQYIYIKCLFKCTANQIERFVKAPNDRIRIFYISVRPS</sequence>
<proteinExistence type="predicted"/>
<comment type="caution">
    <text evidence="2">The sequence shown here is derived from an EMBL/GenBank/DDBJ whole genome shotgun (WGS) entry which is preliminary data.</text>
</comment>
<organism evidence="2 3">
    <name type="scientific">Flavivirga aquimarina</name>
    <dbReference type="NCBI Taxonomy" id="2027862"/>
    <lineage>
        <taxon>Bacteria</taxon>
        <taxon>Pseudomonadati</taxon>
        <taxon>Bacteroidota</taxon>
        <taxon>Flavobacteriia</taxon>
        <taxon>Flavobacteriales</taxon>
        <taxon>Flavobacteriaceae</taxon>
        <taxon>Flavivirga</taxon>
    </lineage>
</organism>
<dbReference type="EMBL" id="JAUOEK010000155">
    <property type="protein sequence ID" value="MDO5971498.1"/>
    <property type="molecule type" value="Genomic_DNA"/>
</dbReference>
<dbReference type="Proteomes" id="UP001176883">
    <property type="component" value="Unassembled WGS sequence"/>
</dbReference>
<protein>
    <submittedName>
        <fullName evidence="2">Uncharacterized protein</fullName>
    </submittedName>
</protein>
<feature type="chain" id="PRO_5045841857" evidence="1">
    <location>
        <begin position="29"/>
        <end position="171"/>
    </location>
</feature>
<feature type="signal peptide" evidence="1">
    <location>
        <begin position="1"/>
        <end position="28"/>
    </location>
</feature>